<proteinExistence type="inferred from homology"/>
<accession>A0A0N4UDY6</accession>
<dbReference type="Proteomes" id="UP000038040">
    <property type="component" value="Unplaced"/>
</dbReference>
<feature type="domain" description="RNase L inhibitor RLI-like possible metal-binding" evidence="8">
    <location>
        <begin position="33"/>
        <end position="63"/>
    </location>
</feature>
<feature type="binding site" evidence="6">
    <location>
        <position position="116"/>
    </location>
    <ligand>
        <name>S-adenosyl-L-methionine</name>
        <dbReference type="ChEBI" id="CHEBI:59789"/>
    </ligand>
</feature>
<dbReference type="GO" id="GO:0030490">
    <property type="term" value="P:maturation of SSU-rRNA"/>
    <property type="evidence" value="ECO:0007669"/>
    <property type="project" value="TreeGrafter"/>
</dbReference>
<dbReference type="GO" id="GO:1904047">
    <property type="term" value="F:S-adenosyl-L-methionine binding"/>
    <property type="evidence" value="ECO:0007669"/>
    <property type="project" value="UniProtKB-UniRule"/>
</dbReference>
<dbReference type="GO" id="GO:0000455">
    <property type="term" value="P:enzyme-directed rRNA pseudouridine synthesis"/>
    <property type="evidence" value="ECO:0007669"/>
    <property type="project" value="UniProtKB-UniRule"/>
</dbReference>
<dbReference type="EC" id="2.5.1.157" evidence="6"/>
<organism evidence="10 12">
    <name type="scientific">Dracunculus medinensis</name>
    <name type="common">Guinea worm</name>
    <dbReference type="NCBI Taxonomy" id="318479"/>
    <lineage>
        <taxon>Eukaryota</taxon>
        <taxon>Metazoa</taxon>
        <taxon>Ecdysozoa</taxon>
        <taxon>Nematoda</taxon>
        <taxon>Chromadorea</taxon>
        <taxon>Rhabditida</taxon>
        <taxon>Spirurina</taxon>
        <taxon>Dracunculoidea</taxon>
        <taxon>Dracunculidae</taxon>
        <taxon>Dracunculus</taxon>
    </lineage>
</organism>
<dbReference type="PANTHER" id="PTHR20426:SF0">
    <property type="entry name" value="18S RRNA AMINOCARBOXYPROPYLTRANSFERASE"/>
    <property type="match status" value="1"/>
</dbReference>
<evidence type="ECO:0000256" key="1">
    <source>
        <dbReference type="ARBA" id="ARBA00022490"/>
    </source>
</evidence>
<sequence>MPKNKKKWRKMQIARNTEAGSSSIIYFLFWIGMFDFNQCDPKRCSGRKLMRFNLVKQLKLGSKFHGIVLSPTGTSTISPADADFIKMNGLAVIDCSWNQVDNTPLHRIKASKYRLLPYLIAANPVNFGKPCQLTCAEALAAGLYIVGFPDAAEAIMAKFKWGFNFLKMNRELLDNFASCQTASDIIKQQNIYLENIKKEVAKSNTYELDLPPSESEEEI</sequence>
<dbReference type="Pfam" id="PF04068">
    <property type="entry name" value="Fer4_RLI"/>
    <property type="match status" value="1"/>
</dbReference>
<evidence type="ECO:0000256" key="3">
    <source>
        <dbReference type="ARBA" id="ARBA00022552"/>
    </source>
</evidence>
<evidence type="ECO:0000259" key="7">
    <source>
        <dbReference type="Pfam" id="PF04034"/>
    </source>
</evidence>
<comment type="catalytic activity">
    <reaction evidence="6">
        <text>an N(1)-methylpseudouridine in rRNA + S-adenosyl-L-methionine = N(1)-methyl-N(3)-[(3S)-3-amino-3-carboxypropyl]pseudouridine in rRNA + S-methyl-5'-thioadenosine + H(+)</text>
        <dbReference type="Rhea" id="RHEA:63296"/>
        <dbReference type="Rhea" id="RHEA-COMP:11634"/>
        <dbReference type="Rhea" id="RHEA-COMP:16310"/>
        <dbReference type="ChEBI" id="CHEBI:15378"/>
        <dbReference type="ChEBI" id="CHEBI:17509"/>
        <dbReference type="ChEBI" id="CHEBI:59789"/>
        <dbReference type="ChEBI" id="CHEBI:74890"/>
        <dbReference type="ChEBI" id="CHEBI:146234"/>
        <dbReference type="EC" id="2.5.1.157"/>
    </reaction>
</comment>
<evidence type="ECO:0000256" key="6">
    <source>
        <dbReference type="HAMAP-Rule" id="MF_03146"/>
    </source>
</evidence>
<dbReference type="EMBL" id="UYYG01001179">
    <property type="protein sequence ID" value="VDN59332.1"/>
    <property type="molecule type" value="Genomic_DNA"/>
</dbReference>
<dbReference type="WBParaSite" id="DME_0000556401-mRNA-1">
    <property type="protein sequence ID" value="DME_0000556401-mRNA-1"/>
    <property type="gene ID" value="DME_0000556401"/>
</dbReference>
<comment type="caution">
    <text evidence="6">Lacks conserved residue(s) required for the propagation of feature annotation.</text>
</comment>
<keyword evidence="5 6" id="KW-0949">S-adenosyl-L-methionine</keyword>
<feature type="binding site" evidence="6">
    <location>
        <position position="93"/>
    </location>
    <ligand>
        <name>S-adenosyl-L-methionine</name>
        <dbReference type="ChEBI" id="CHEBI:59789"/>
    </ligand>
</feature>
<dbReference type="NCBIfam" id="NF002621">
    <property type="entry name" value="PRK02287.1"/>
    <property type="match status" value="1"/>
</dbReference>
<feature type="domain" description="16S/18S rRNA aminocarboxypropyltransferase Tsr3 C-terminal" evidence="7">
    <location>
        <begin position="67"/>
        <end position="192"/>
    </location>
</feature>
<reference evidence="9 11" key="2">
    <citation type="submission" date="2018-11" db="EMBL/GenBank/DDBJ databases">
        <authorList>
            <consortium name="Pathogen Informatics"/>
        </authorList>
    </citation>
    <scope>NUCLEOTIDE SEQUENCE [LARGE SCALE GENOMIC DNA]</scope>
</reference>
<evidence type="ECO:0000256" key="2">
    <source>
        <dbReference type="ARBA" id="ARBA00022517"/>
    </source>
</evidence>
<evidence type="ECO:0000256" key="4">
    <source>
        <dbReference type="ARBA" id="ARBA00022679"/>
    </source>
</evidence>
<evidence type="ECO:0000313" key="12">
    <source>
        <dbReference type="WBParaSite" id="DME_0000556401-mRNA-1"/>
    </source>
</evidence>
<protein>
    <recommendedName>
        <fullName evidence="6">18S rRNA aminocarboxypropyltransferase</fullName>
        <ecNumber evidence="6">2.5.1.157</ecNumber>
    </recommendedName>
</protein>
<dbReference type="InterPro" id="IPR022968">
    <property type="entry name" value="Tsr3-like"/>
</dbReference>
<comment type="function">
    <text evidence="6">Aminocarboxypropyltransferase that catalyzes the aminocarboxypropyl transfer on pseudouridine in 18S rRNA. It constitutes the last step in biosynthesis of the hypermodified N1-methyl-N3-(3-amino-3-carboxypropyl) pseudouridine (m1acp3-Psi).</text>
</comment>
<evidence type="ECO:0000256" key="5">
    <source>
        <dbReference type="ARBA" id="ARBA00022691"/>
    </source>
</evidence>
<keyword evidence="11" id="KW-1185">Reference proteome</keyword>
<dbReference type="HAMAP" id="MF_01116">
    <property type="entry name" value="TSR3"/>
    <property type="match status" value="1"/>
</dbReference>
<keyword evidence="4 6" id="KW-0808">Transferase</keyword>
<gene>
    <name evidence="9" type="ORF">DME_LOCUS9305</name>
</gene>
<dbReference type="GO" id="GO:0106388">
    <property type="term" value="F:rRNA small subunit aminocarboxypropyltransferase activity"/>
    <property type="evidence" value="ECO:0007669"/>
    <property type="project" value="UniProtKB-EC"/>
</dbReference>
<dbReference type="AlphaFoldDB" id="A0A0N4UDY6"/>
<keyword evidence="2 6" id="KW-0690">Ribosome biogenesis</keyword>
<evidence type="ECO:0000259" key="8">
    <source>
        <dbReference type="Pfam" id="PF04068"/>
    </source>
</evidence>
<evidence type="ECO:0000313" key="11">
    <source>
        <dbReference type="Proteomes" id="UP000274756"/>
    </source>
</evidence>
<dbReference type="STRING" id="318479.A0A0N4UDY6"/>
<dbReference type="InterPro" id="IPR007177">
    <property type="entry name" value="Tsr3_C"/>
</dbReference>
<feature type="binding site" evidence="6">
    <location>
        <position position="45"/>
    </location>
    <ligand>
        <name>S-adenosyl-L-methionine</name>
        <dbReference type="ChEBI" id="CHEBI:59789"/>
    </ligand>
</feature>
<evidence type="ECO:0000313" key="9">
    <source>
        <dbReference type="EMBL" id="VDN59332.1"/>
    </source>
</evidence>
<dbReference type="Pfam" id="PF04034">
    <property type="entry name" value="Ribo_biogen_C"/>
    <property type="match status" value="1"/>
</dbReference>
<reference evidence="12" key="1">
    <citation type="submission" date="2017-02" db="UniProtKB">
        <authorList>
            <consortium name="WormBaseParasite"/>
        </authorList>
    </citation>
    <scope>IDENTIFICATION</scope>
</reference>
<keyword evidence="3 6" id="KW-0698">rRNA processing</keyword>
<comment type="similarity">
    <text evidence="6">Belongs to the TDD superfamily. TSR3 family.</text>
</comment>
<dbReference type="OrthoDB" id="10262062at2759"/>
<dbReference type="Proteomes" id="UP000274756">
    <property type="component" value="Unassembled WGS sequence"/>
</dbReference>
<evidence type="ECO:0000313" key="10">
    <source>
        <dbReference type="Proteomes" id="UP000038040"/>
    </source>
</evidence>
<dbReference type="InterPro" id="IPR007209">
    <property type="entry name" value="RNaseL-inhib-like_metal-bd_dom"/>
</dbReference>
<name>A0A0N4UDY6_DRAME</name>
<keyword evidence="1" id="KW-0963">Cytoplasm</keyword>
<dbReference type="PANTHER" id="PTHR20426">
    <property type="entry name" value="RIBOSOME BIOGENESIS PROTEIN TSR3 HOMOLOG"/>
    <property type="match status" value="1"/>
</dbReference>